<protein>
    <submittedName>
        <fullName evidence="1">Uncharacterized protein</fullName>
    </submittedName>
</protein>
<organism evidence="1 2">
    <name type="scientific">Indibacter alkaliphilus (strain CCUG 57479 / KCTC 22604 / LW1)</name>
    <dbReference type="NCBI Taxonomy" id="1189612"/>
    <lineage>
        <taxon>Bacteria</taxon>
        <taxon>Pseudomonadati</taxon>
        <taxon>Bacteroidota</taxon>
        <taxon>Cytophagia</taxon>
        <taxon>Cytophagales</taxon>
        <taxon>Cyclobacteriaceae</taxon>
    </lineage>
</organism>
<accession>S2DMI8</accession>
<dbReference type="EMBL" id="ALWO02000023">
    <property type="protein sequence ID" value="EOZ98415.1"/>
    <property type="molecule type" value="Genomic_DNA"/>
</dbReference>
<gene>
    <name evidence="1" type="ORF">A33Q_1069</name>
</gene>
<dbReference type="AlphaFoldDB" id="S2DMI8"/>
<name>S2DMI8_INDAL</name>
<evidence type="ECO:0000313" key="1">
    <source>
        <dbReference type="EMBL" id="EOZ98415.1"/>
    </source>
</evidence>
<keyword evidence="2" id="KW-1185">Reference proteome</keyword>
<proteinExistence type="predicted"/>
<reference evidence="1 2" key="1">
    <citation type="journal article" date="2013" name="Genome Announc.">
        <title>Draft Genome Sequence of Indibacter alkaliphilus Strain LW1T, Isolated from Lonar Lake, a Haloalkaline Lake in the Buldana District of Maharashtra, India.</title>
        <authorList>
            <person name="Singh A."/>
            <person name="Kumar Jangir P."/>
            <person name="Sharma R."/>
            <person name="Singh A."/>
            <person name="Kumar Pinnaka A."/>
            <person name="Shivaji S."/>
        </authorList>
    </citation>
    <scope>NUCLEOTIDE SEQUENCE [LARGE SCALE GENOMIC DNA]</scope>
    <source>
        <strain evidence="2">CCUG 57479 / KCTC 22604 / LW1</strain>
    </source>
</reference>
<sequence>MVLKFLFLQINDEPKVGAWQTASLDKNQEIRKAAYFGSC</sequence>
<evidence type="ECO:0000313" key="2">
    <source>
        <dbReference type="Proteomes" id="UP000006073"/>
    </source>
</evidence>
<dbReference type="Proteomes" id="UP000006073">
    <property type="component" value="Unassembled WGS sequence"/>
</dbReference>
<comment type="caution">
    <text evidence="1">The sequence shown here is derived from an EMBL/GenBank/DDBJ whole genome shotgun (WGS) entry which is preliminary data.</text>
</comment>